<dbReference type="InterPro" id="IPR036047">
    <property type="entry name" value="F-box-like_dom_sf"/>
</dbReference>
<dbReference type="EMBL" id="MU002100">
    <property type="protein sequence ID" value="KAF2789999.1"/>
    <property type="molecule type" value="Genomic_DNA"/>
</dbReference>
<dbReference type="InterPro" id="IPR001810">
    <property type="entry name" value="F-box_dom"/>
</dbReference>
<keyword evidence="3" id="KW-1185">Reference proteome</keyword>
<dbReference type="Pfam" id="PF12937">
    <property type="entry name" value="F-box-like"/>
    <property type="match status" value="1"/>
</dbReference>
<proteinExistence type="predicted"/>
<feature type="domain" description="F-box" evidence="1">
    <location>
        <begin position="77"/>
        <end position="122"/>
    </location>
</feature>
<evidence type="ECO:0000313" key="3">
    <source>
        <dbReference type="Proteomes" id="UP000799757"/>
    </source>
</evidence>
<reference evidence="2" key="1">
    <citation type="journal article" date="2020" name="Stud. Mycol.">
        <title>101 Dothideomycetes genomes: a test case for predicting lifestyles and emergence of pathogens.</title>
        <authorList>
            <person name="Haridas S."/>
            <person name="Albert R."/>
            <person name="Binder M."/>
            <person name="Bloem J."/>
            <person name="Labutti K."/>
            <person name="Salamov A."/>
            <person name="Andreopoulos B."/>
            <person name="Baker S."/>
            <person name="Barry K."/>
            <person name="Bills G."/>
            <person name="Bluhm B."/>
            <person name="Cannon C."/>
            <person name="Castanera R."/>
            <person name="Culley D."/>
            <person name="Daum C."/>
            <person name="Ezra D."/>
            <person name="Gonzalez J."/>
            <person name="Henrissat B."/>
            <person name="Kuo A."/>
            <person name="Liang C."/>
            <person name="Lipzen A."/>
            <person name="Lutzoni F."/>
            <person name="Magnuson J."/>
            <person name="Mondo S."/>
            <person name="Nolan M."/>
            <person name="Ohm R."/>
            <person name="Pangilinan J."/>
            <person name="Park H.-J."/>
            <person name="Ramirez L."/>
            <person name="Alfaro M."/>
            <person name="Sun H."/>
            <person name="Tritt A."/>
            <person name="Yoshinaga Y."/>
            <person name="Zwiers L.-H."/>
            <person name="Turgeon B."/>
            <person name="Goodwin S."/>
            <person name="Spatafora J."/>
            <person name="Crous P."/>
            <person name="Grigoriev I."/>
        </authorList>
    </citation>
    <scope>NUCLEOTIDE SEQUENCE</scope>
    <source>
        <strain evidence="2">CBS 109.77</strain>
    </source>
</reference>
<dbReference type="Proteomes" id="UP000799757">
    <property type="component" value="Unassembled WGS sequence"/>
</dbReference>
<protein>
    <recommendedName>
        <fullName evidence="1">F-box domain-containing protein</fullName>
    </recommendedName>
</protein>
<name>A0A6A6X0X6_9PLEO</name>
<evidence type="ECO:0000259" key="1">
    <source>
        <dbReference type="PROSITE" id="PS50181"/>
    </source>
</evidence>
<dbReference type="SUPFAM" id="SSF81383">
    <property type="entry name" value="F-box domain"/>
    <property type="match status" value="1"/>
</dbReference>
<gene>
    <name evidence="2" type="ORF">K505DRAFT_86233</name>
</gene>
<accession>A0A6A6X0X6</accession>
<dbReference type="Gene3D" id="1.20.1280.50">
    <property type="match status" value="1"/>
</dbReference>
<sequence length="434" mass="49186">MPVPTISLPCRAHRECAYHKHWSLAPAPPSLSASAEPLDKNSSTIVNINTTPMPTLKDVKGKRLSIFRPAEPHKCQPAPFQNLPTELLLSVFSYLSPLSQASLALTCRSFALILGPSAWKDAKKAGSASWVHHEDMLDVLQRDLSSEAWWRCSECVRYHARRKTCAKEQTKGSNLHALLDFRTKRDEKKSLRLGNPKEPIYILDFYLLKSIMDRHFLGLSQGICLNSLRCRGTRFFPLSETTKMELKYEVLPKIVLDRLLLQVTYTFTPLRIMFVRNMAIVDVSTLDFLQHLDFWLCGHMQCSAAVMQATAGQALEPGQAVHCKYCPTQYSVKTTISLPSSKSKIIQIKAWHNLGAGQSAKEAKWVHVARRGKEKRVYAWGKQNIAEAFDRILCSTTEEFERQLERSDGAGSWYDPELKRRAYKTLPVNLAGRL</sequence>
<evidence type="ECO:0000313" key="2">
    <source>
        <dbReference type="EMBL" id="KAF2789999.1"/>
    </source>
</evidence>
<organism evidence="2 3">
    <name type="scientific">Melanomma pulvis-pyrius CBS 109.77</name>
    <dbReference type="NCBI Taxonomy" id="1314802"/>
    <lineage>
        <taxon>Eukaryota</taxon>
        <taxon>Fungi</taxon>
        <taxon>Dikarya</taxon>
        <taxon>Ascomycota</taxon>
        <taxon>Pezizomycotina</taxon>
        <taxon>Dothideomycetes</taxon>
        <taxon>Pleosporomycetidae</taxon>
        <taxon>Pleosporales</taxon>
        <taxon>Melanommataceae</taxon>
        <taxon>Melanomma</taxon>
    </lineage>
</organism>
<dbReference type="OrthoDB" id="3766406at2759"/>
<dbReference type="PROSITE" id="PS50181">
    <property type="entry name" value="FBOX"/>
    <property type="match status" value="1"/>
</dbReference>
<dbReference type="AlphaFoldDB" id="A0A6A6X0X6"/>